<keyword evidence="2 4" id="KW-0238">DNA-binding</keyword>
<gene>
    <name evidence="6" type="ORF">B5C34_15380</name>
</gene>
<dbReference type="PANTHER" id="PTHR30055:SF181">
    <property type="entry name" value="BLR6905 PROTEIN"/>
    <property type="match status" value="1"/>
</dbReference>
<protein>
    <recommendedName>
        <fullName evidence="5">HTH tetR-type domain-containing protein</fullName>
    </recommendedName>
</protein>
<proteinExistence type="predicted"/>
<evidence type="ECO:0000256" key="4">
    <source>
        <dbReference type="PROSITE-ProRule" id="PRU00335"/>
    </source>
</evidence>
<comment type="caution">
    <text evidence="6">The sequence shown here is derived from an EMBL/GenBank/DDBJ whole genome shotgun (WGS) entry which is preliminary data.</text>
</comment>
<dbReference type="OrthoDB" id="2356263at2"/>
<dbReference type="InterPro" id="IPR001647">
    <property type="entry name" value="HTH_TetR"/>
</dbReference>
<dbReference type="InterPro" id="IPR009057">
    <property type="entry name" value="Homeodomain-like_sf"/>
</dbReference>
<keyword evidence="1" id="KW-0805">Transcription regulation</keyword>
<evidence type="ECO:0000256" key="3">
    <source>
        <dbReference type="ARBA" id="ARBA00023163"/>
    </source>
</evidence>
<organism evidence="6 7">
    <name type="scientific">Pacificimonas flava</name>
    <dbReference type="NCBI Taxonomy" id="1234595"/>
    <lineage>
        <taxon>Bacteria</taxon>
        <taxon>Pseudomonadati</taxon>
        <taxon>Pseudomonadota</taxon>
        <taxon>Alphaproteobacteria</taxon>
        <taxon>Sphingomonadales</taxon>
        <taxon>Sphingosinicellaceae</taxon>
        <taxon>Pacificimonas</taxon>
    </lineage>
</organism>
<name>A0A219B0P4_9SPHN</name>
<reference evidence="7" key="1">
    <citation type="submission" date="2017-05" db="EMBL/GenBank/DDBJ databases">
        <authorList>
            <person name="Lin X."/>
        </authorList>
    </citation>
    <scope>NUCLEOTIDE SEQUENCE [LARGE SCALE GENOMIC DNA]</scope>
    <source>
        <strain evidence="7">JLT2012</strain>
    </source>
</reference>
<evidence type="ECO:0000256" key="1">
    <source>
        <dbReference type="ARBA" id="ARBA00023015"/>
    </source>
</evidence>
<dbReference type="GO" id="GO:0003700">
    <property type="term" value="F:DNA-binding transcription factor activity"/>
    <property type="evidence" value="ECO:0007669"/>
    <property type="project" value="TreeGrafter"/>
</dbReference>
<evidence type="ECO:0000313" key="7">
    <source>
        <dbReference type="Proteomes" id="UP000198462"/>
    </source>
</evidence>
<dbReference type="InterPro" id="IPR036271">
    <property type="entry name" value="Tet_transcr_reg_TetR-rel_C_sf"/>
</dbReference>
<dbReference type="SUPFAM" id="SSF46689">
    <property type="entry name" value="Homeodomain-like"/>
    <property type="match status" value="1"/>
</dbReference>
<dbReference type="Proteomes" id="UP000198462">
    <property type="component" value="Unassembled WGS sequence"/>
</dbReference>
<dbReference type="Gene3D" id="1.10.357.10">
    <property type="entry name" value="Tetracycline Repressor, domain 2"/>
    <property type="match status" value="1"/>
</dbReference>
<dbReference type="Pfam" id="PF00440">
    <property type="entry name" value="TetR_N"/>
    <property type="match status" value="1"/>
</dbReference>
<dbReference type="AlphaFoldDB" id="A0A219B0P4"/>
<dbReference type="EMBL" id="NFZT01000007">
    <property type="protein sequence ID" value="OWV31881.1"/>
    <property type="molecule type" value="Genomic_DNA"/>
</dbReference>
<evidence type="ECO:0000259" key="5">
    <source>
        <dbReference type="PROSITE" id="PS50977"/>
    </source>
</evidence>
<dbReference type="PANTHER" id="PTHR30055">
    <property type="entry name" value="HTH-TYPE TRANSCRIPTIONAL REGULATOR RUTR"/>
    <property type="match status" value="1"/>
</dbReference>
<sequence length="219" mass="24321">MSQDAAHARPRGQSKDALLDAASALMRDLDTIDVRMVDIAAGAGVNHAMVKYHFGSKEGLLFALIERDMANAIEDLDRLLALDASPSTKMRIHLRGILDTYYRIPYLNRLIQTMMRDSEPERQRHIAKEMLTRIAGAQAEIIAAGIAAGEFHQVDPKLFYFLTIGASDGLYSNRFTMSAVFGGLPNPDNELHARNRQQTVDLLMRGLTKGAALKRAKRD</sequence>
<dbReference type="PROSITE" id="PS50977">
    <property type="entry name" value="HTH_TETR_2"/>
    <property type="match status" value="1"/>
</dbReference>
<dbReference type="RefSeq" id="WP_088713675.1">
    <property type="nucleotide sequence ID" value="NZ_NFZT01000007.1"/>
</dbReference>
<feature type="DNA-binding region" description="H-T-H motif" evidence="4">
    <location>
        <begin position="35"/>
        <end position="54"/>
    </location>
</feature>
<dbReference type="InterPro" id="IPR011075">
    <property type="entry name" value="TetR_C"/>
</dbReference>
<dbReference type="Pfam" id="PF14514">
    <property type="entry name" value="TetR_C_9"/>
    <property type="match status" value="1"/>
</dbReference>
<evidence type="ECO:0000313" key="6">
    <source>
        <dbReference type="EMBL" id="OWV31881.1"/>
    </source>
</evidence>
<feature type="domain" description="HTH tetR-type" evidence="5">
    <location>
        <begin position="12"/>
        <end position="72"/>
    </location>
</feature>
<dbReference type="SUPFAM" id="SSF48498">
    <property type="entry name" value="Tetracyclin repressor-like, C-terminal domain"/>
    <property type="match status" value="1"/>
</dbReference>
<keyword evidence="3" id="KW-0804">Transcription</keyword>
<keyword evidence="7" id="KW-1185">Reference proteome</keyword>
<dbReference type="GO" id="GO:0000976">
    <property type="term" value="F:transcription cis-regulatory region binding"/>
    <property type="evidence" value="ECO:0007669"/>
    <property type="project" value="TreeGrafter"/>
</dbReference>
<accession>A0A219B0P4</accession>
<evidence type="ECO:0000256" key="2">
    <source>
        <dbReference type="ARBA" id="ARBA00023125"/>
    </source>
</evidence>
<dbReference type="InterPro" id="IPR050109">
    <property type="entry name" value="HTH-type_TetR-like_transc_reg"/>
</dbReference>